<reference evidence="2" key="1">
    <citation type="submission" date="2021-01" db="EMBL/GenBank/DDBJ databases">
        <authorList>
            <consortium name="Genoscope - CEA"/>
            <person name="William W."/>
        </authorList>
    </citation>
    <scope>NUCLEOTIDE SEQUENCE</scope>
</reference>
<organism evidence="2 3">
    <name type="scientific">Paramecium primaurelia</name>
    <dbReference type="NCBI Taxonomy" id="5886"/>
    <lineage>
        <taxon>Eukaryota</taxon>
        <taxon>Sar</taxon>
        <taxon>Alveolata</taxon>
        <taxon>Ciliophora</taxon>
        <taxon>Intramacronucleata</taxon>
        <taxon>Oligohymenophorea</taxon>
        <taxon>Peniculida</taxon>
        <taxon>Parameciidae</taxon>
        <taxon>Paramecium</taxon>
    </lineage>
</organism>
<dbReference type="PROSITE" id="PS50003">
    <property type="entry name" value="PH_DOMAIN"/>
    <property type="match status" value="1"/>
</dbReference>
<protein>
    <recommendedName>
        <fullName evidence="1">PH domain-containing protein</fullName>
    </recommendedName>
</protein>
<proteinExistence type="predicted"/>
<evidence type="ECO:0000313" key="2">
    <source>
        <dbReference type="EMBL" id="CAD8053149.1"/>
    </source>
</evidence>
<keyword evidence="3" id="KW-1185">Reference proteome</keyword>
<evidence type="ECO:0000259" key="1">
    <source>
        <dbReference type="PROSITE" id="PS50003"/>
    </source>
</evidence>
<feature type="domain" description="PH" evidence="1">
    <location>
        <begin position="1"/>
        <end position="89"/>
    </location>
</feature>
<dbReference type="EMBL" id="CAJJDM010000017">
    <property type="protein sequence ID" value="CAD8053149.1"/>
    <property type="molecule type" value="Genomic_DNA"/>
</dbReference>
<accession>A0A8S1KD24</accession>
<sequence length="242" mass="29225">MKGYLKKWVKFMYQYQNHYFILHEGSLIYCHSKGSRKKGQVHLSICSIKSVSKDPQRIVINYGMSEMNLRASLVQEKQKWLSIKRKRNHYLVFIYILKQYPFIEKEEPFLFYSRSSRIRSKKHSYYSYIIFYYAIIIRRVDSINNTSKISQLIQEIEVNDLANLAYSQIQQKLQEKIRVKTDHNPPDLDQEEFVPTEQFMRMKINFTQSIMNSMIPDYQQGDYLFRKSLFLEFLHCFIDLDT</sequence>
<dbReference type="Pfam" id="PF00169">
    <property type="entry name" value="PH"/>
    <property type="match status" value="1"/>
</dbReference>
<dbReference type="Proteomes" id="UP000688137">
    <property type="component" value="Unassembled WGS sequence"/>
</dbReference>
<dbReference type="InterPro" id="IPR001849">
    <property type="entry name" value="PH_domain"/>
</dbReference>
<dbReference type="AlphaFoldDB" id="A0A8S1KD24"/>
<dbReference type="SMART" id="SM00233">
    <property type="entry name" value="PH"/>
    <property type="match status" value="1"/>
</dbReference>
<evidence type="ECO:0000313" key="3">
    <source>
        <dbReference type="Proteomes" id="UP000688137"/>
    </source>
</evidence>
<name>A0A8S1KD24_PARPR</name>
<gene>
    <name evidence="2" type="ORF">PPRIM_AZ9-3.1.T0200183</name>
</gene>
<comment type="caution">
    <text evidence="2">The sequence shown here is derived from an EMBL/GenBank/DDBJ whole genome shotgun (WGS) entry which is preliminary data.</text>
</comment>